<dbReference type="EMBL" id="CP001706">
    <property type="protein sequence ID" value="ACV09238.1"/>
    <property type="molecule type" value="Genomic_DNA"/>
</dbReference>
<dbReference type="STRING" id="471856.Jden_1590"/>
<dbReference type="eggNOG" id="COG0730">
    <property type="taxonomic scope" value="Bacteria"/>
</dbReference>
<feature type="transmembrane region" description="Helical" evidence="8">
    <location>
        <begin position="263"/>
        <end position="281"/>
    </location>
</feature>
<accession>C7R5G5</accession>
<evidence type="ECO:0000313" key="9">
    <source>
        <dbReference type="EMBL" id="ACV09238.1"/>
    </source>
</evidence>
<comment type="subcellular location">
    <subcellularLocation>
        <location evidence="1 8">Cell membrane</location>
        <topology evidence="1 8">Multi-pass membrane protein</topology>
    </subcellularLocation>
</comment>
<reference evidence="9 10" key="1">
    <citation type="journal article" date="2009" name="Stand. Genomic Sci.">
        <title>Complete genome sequence of Jonesia denitrificans type strain (Prevot 55134).</title>
        <authorList>
            <person name="Pukall R."/>
            <person name="Gehrich-Schroter G."/>
            <person name="Lapidus A."/>
            <person name="Nolan M."/>
            <person name="Glavina Del Rio T."/>
            <person name="Lucas S."/>
            <person name="Chen F."/>
            <person name="Tice H."/>
            <person name="Pitluck S."/>
            <person name="Cheng J.F."/>
            <person name="Copeland A."/>
            <person name="Saunders E."/>
            <person name="Brettin T."/>
            <person name="Detter J.C."/>
            <person name="Bruce D."/>
            <person name="Goodwin L."/>
            <person name="Pati A."/>
            <person name="Ivanova N."/>
            <person name="Mavromatis K."/>
            <person name="Ovchinnikova G."/>
            <person name="Chen A."/>
            <person name="Palaniappan K."/>
            <person name="Land M."/>
            <person name="Hauser L."/>
            <person name="Chang Y.J."/>
            <person name="Jeffries C.D."/>
            <person name="Chain P."/>
            <person name="Goker M."/>
            <person name="Bristow J."/>
            <person name="Eisen J.A."/>
            <person name="Markowitz V."/>
            <person name="Hugenholtz P."/>
            <person name="Kyrpides N.C."/>
            <person name="Klenk H.P."/>
            <person name="Han C."/>
        </authorList>
    </citation>
    <scope>NUCLEOTIDE SEQUENCE [LARGE SCALE GENOMIC DNA]</scope>
    <source>
        <strain evidence="10">ATCC 14870 / DSM 20603 / BCRC 15368 / CIP 55.134 / JCM 11481 / NBRC 15587 / NCTC 10816 / Prevot 55134</strain>
    </source>
</reference>
<feature type="transmembrane region" description="Helical" evidence="8">
    <location>
        <begin position="132"/>
        <end position="150"/>
    </location>
</feature>
<protein>
    <recommendedName>
        <fullName evidence="8">Probable membrane transporter protein</fullName>
    </recommendedName>
</protein>
<evidence type="ECO:0000256" key="2">
    <source>
        <dbReference type="ARBA" id="ARBA00009142"/>
    </source>
</evidence>
<dbReference type="InterPro" id="IPR052017">
    <property type="entry name" value="TSUP"/>
</dbReference>
<evidence type="ECO:0000256" key="5">
    <source>
        <dbReference type="ARBA" id="ARBA00022692"/>
    </source>
</evidence>
<feature type="transmembrane region" description="Helical" evidence="8">
    <location>
        <begin position="223"/>
        <end position="251"/>
    </location>
</feature>
<organism evidence="9 10">
    <name type="scientific">Jonesia denitrificans (strain ATCC 14870 / DSM 20603 / BCRC 15368 / CIP 55.134 / JCM 11481 / NBRC 15587 / NCTC 10816 / Prevot 55134)</name>
    <name type="common">Listeria denitrificans</name>
    <dbReference type="NCBI Taxonomy" id="471856"/>
    <lineage>
        <taxon>Bacteria</taxon>
        <taxon>Bacillati</taxon>
        <taxon>Actinomycetota</taxon>
        <taxon>Actinomycetes</taxon>
        <taxon>Micrococcales</taxon>
        <taxon>Jonesiaceae</taxon>
        <taxon>Jonesia</taxon>
    </lineage>
</organism>
<dbReference type="GO" id="GO:0005886">
    <property type="term" value="C:plasma membrane"/>
    <property type="evidence" value="ECO:0007669"/>
    <property type="project" value="UniProtKB-SubCell"/>
</dbReference>
<evidence type="ECO:0000313" key="10">
    <source>
        <dbReference type="Proteomes" id="UP000000628"/>
    </source>
</evidence>
<evidence type="ECO:0000256" key="4">
    <source>
        <dbReference type="ARBA" id="ARBA00022475"/>
    </source>
</evidence>
<dbReference type="PANTHER" id="PTHR30269">
    <property type="entry name" value="TRANSMEMBRANE PROTEIN YFCA"/>
    <property type="match status" value="1"/>
</dbReference>
<comment type="similarity">
    <text evidence="2 8">Belongs to the 4-toluene sulfonate uptake permease (TSUP) (TC 2.A.102) family.</text>
</comment>
<dbReference type="KEGG" id="jde:Jden_1590"/>
<feature type="transmembrane region" description="Helical" evidence="8">
    <location>
        <begin position="33"/>
        <end position="55"/>
    </location>
</feature>
<dbReference type="AlphaFoldDB" id="C7R5G5"/>
<feature type="transmembrane region" description="Helical" evidence="8">
    <location>
        <begin position="171"/>
        <end position="203"/>
    </location>
</feature>
<keyword evidence="7 8" id="KW-0472">Membrane</keyword>
<evidence type="ECO:0000256" key="3">
    <source>
        <dbReference type="ARBA" id="ARBA00022448"/>
    </source>
</evidence>
<sequence>MFLVATAWKQDRGDGTVMVATEVLVPGSAGLEITVVTVVLLAVAGFAAGWVDAVVGGGGLIQLPALLLVPGISPVQALATNKVGSIMGTTVSATTYYRAVHPDMRTALPMALTALIAAIGGARTAVLLPADALKPIVVVVLIGVAVYTMIRPQLGAYDNLRWSGHRHTVTAMLWGMVIGFYDGILGPGTGSFLVIALVAGLGYSFLPATAITKIVNLATNAGALMLFIPTGAVVWTLGLVIGVTNICGAYVGARMAVARGSRFVRIAFLCVVGALILTLGWDVLTE</sequence>
<keyword evidence="6 8" id="KW-1133">Transmembrane helix</keyword>
<dbReference type="HOGENOM" id="CLU_045498_2_0_11"/>
<keyword evidence="5 8" id="KW-0812">Transmembrane</keyword>
<evidence type="ECO:0000256" key="1">
    <source>
        <dbReference type="ARBA" id="ARBA00004651"/>
    </source>
</evidence>
<keyword evidence="10" id="KW-1185">Reference proteome</keyword>
<keyword evidence="4 8" id="KW-1003">Cell membrane</keyword>
<name>C7R5G5_JONDD</name>
<evidence type="ECO:0000256" key="7">
    <source>
        <dbReference type="ARBA" id="ARBA00023136"/>
    </source>
</evidence>
<gene>
    <name evidence="9" type="ordered locus">Jden_1590</name>
</gene>
<dbReference type="InterPro" id="IPR002781">
    <property type="entry name" value="TM_pro_TauE-like"/>
</dbReference>
<dbReference type="Pfam" id="PF01925">
    <property type="entry name" value="TauE"/>
    <property type="match status" value="1"/>
</dbReference>
<feature type="transmembrane region" description="Helical" evidence="8">
    <location>
        <begin position="107"/>
        <end position="126"/>
    </location>
</feature>
<proteinExistence type="inferred from homology"/>
<dbReference type="Proteomes" id="UP000000628">
    <property type="component" value="Chromosome"/>
</dbReference>
<evidence type="ECO:0000256" key="6">
    <source>
        <dbReference type="ARBA" id="ARBA00022989"/>
    </source>
</evidence>
<evidence type="ECO:0000256" key="8">
    <source>
        <dbReference type="RuleBase" id="RU363041"/>
    </source>
</evidence>
<dbReference type="PANTHER" id="PTHR30269:SF0">
    <property type="entry name" value="MEMBRANE TRANSPORTER PROTEIN YFCA-RELATED"/>
    <property type="match status" value="1"/>
</dbReference>
<keyword evidence="3" id="KW-0813">Transport</keyword>